<evidence type="ECO:0000313" key="1">
    <source>
        <dbReference type="EMBL" id="MBW81978.1"/>
    </source>
</evidence>
<dbReference type="EMBL" id="GGEC01001495">
    <property type="protein sequence ID" value="MBW81978.1"/>
    <property type="molecule type" value="Transcribed_RNA"/>
</dbReference>
<protein>
    <submittedName>
        <fullName evidence="1">Uncharacterized protein</fullName>
    </submittedName>
</protein>
<sequence length="32" mass="3385">MAQTDTGIENKARWSLKGMTALVTGGTRGIGY</sequence>
<dbReference type="SUPFAM" id="SSF51735">
    <property type="entry name" value="NAD(P)-binding Rossmann-fold domains"/>
    <property type="match status" value="1"/>
</dbReference>
<accession>A0A2P2ILB8</accession>
<dbReference type="Gene3D" id="3.40.50.720">
    <property type="entry name" value="NAD(P)-binding Rossmann-like Domain"/>
    <property type="match status" value="1"/>
</dbReference>
<reference evidence="1" key="1">
    <citation type="submission" date="2018-02" db="EMBL/GenBank/DDBJ databases">
        <title>Rhizophora mucronata_Transcriptome.</title>
        <authorList>
            <person name="Meera S.P."/>
            <person name="Sreeshan A."/>
            <person name="Augustine A."/>
        </authorList>
    </citation>
    <scope>NUCLEOTIDE SEQUENCE</scope>
    <source>
        <tissue evidence="1">Leaf</tissue>
    </source>
</reference>
<dbReference type="InterPro" id="IPR036291">
    <property type="entry name" value="NAD(P)-bd_dom_sf"/>
</dbReference>
<name>A0A2P2ILB8_RHIMU</name>
<dbReference type="AlphaFoldDB" id="A0A2P2ILB8"/>
<proteinExistence type="predicted"/>
<organism evidence="1">
    <name type="scientific">Rhizophora mucronata</name>
    <name type="common">Asiatic mangrove</name>
    <dbReference type="NCBI Taxonomy" id="61149"/>
    <lineage>
        <taxon>Eukaryota</taxon>
        <taxon>Viridiplantae</taxon>
        <taxon>Streptophyta</taxon>
        <taxon>Embryophyta</taxon>
        <taxon>Tracheophyta</taxon>
        <taxon>Spermatophyta</taxon>
        <taxon>Magnoliopsida</taxon>
        <taxon>eudicotyledons</taxon>
        <taxon>Gunneridae</taxon>
        <taxon>Pentapetalae</taxon>
        <taxon>rosids</taxon>
        <taxon>fabids</taxon>
        <taxon>Malpighiales</taxon>
        <taxon>Rhizophoraceae</taxon>
        <taxon>Rhizophora</taxon>
    </lineage>
</organism>